<evidence type="ECO:0000313" key="1">
    <source>
        <dbReference type="EMBL" id="QTL97001.1"/>
    </source>
</evidence>
<sequence>MKKRPWKYIFLFLILILAAQLLLPVVAERKLNKIILSQVEEIGELDIELVSFPSMEILLGKIDFVEISAEKPVYQDLLIRSLDVKYRDVLLKGNTFEGENTYLRILITEDDLNNYLKHTSPDLADLKISLKPDQVLLVGKVPFLNTSLNLRITGGFLVKNEENKVVFQPEEMKVERVNIPVNLLSKYIEDAYFTLDLNQLNFPLEIDKVKVEEGQIIIANDG</sequence>
<accession>A0A8A7K6K3</accession>
<dbReference type="Proteomes" id="UP000665020">
    <property type="component" value="Chromosome"/>
</dbReference>
<reference evidence="1" key="1">
    <citation type="submission" date="2019-12" db="EMBL/GenBank/DDBJ databases">
        <authorList>
            <person name="zhang j."/>
            <person name="sun C.M."/>
        </authorList>
    </citation>
    <scope>NUCLEOTIDE SEQUENCE</scope>
    <source>
        <strain evidence="1">NS-1</strain>
    </source>
</reference>
<dbReference type="KEGG" id="ifn:GM661_02910"/>
<proteinExistence type="predicted"/>
<evidence type="ECO:0000313" key="2">
    <source>
        <dbReference type="Proteomes" id="UP000665020"/>
    </source>
</evidence>
<organism evidence="1 2">
    <name type="scientific">Iocasia fonsfrigidae</name>
    <dbReference type="NCBI Taxonomy" id="2682810"/>
    <lineage>
        <taxon>Bacteria</taxon>
        <taxon>Bacillati</taxon>
        <taxon>Bacillota</taxon>
        <taxon>Clostridia</taxon>
        <taxon>Halanaerobiales</taxon>
        <taxon>Halanaerobiaceae</taxon>
        <taxon>Iocasia</taxon>
    </lineage>
</organism>
<dbReference type="EMBL" id="CP046640">
    <property type="protein sequence ID" value="QTL97001.1"/>
    <property type="molecule type" value="Genomic_DNA"/>
</dbReference>
<keyword evidence="2" id="KW-1185">Reference proteome</keyword>
<dbReference type="InterPro" id="IPR021373">
    <property type="entry name" value="DUF2993"/>
</dbReference>
<protein>
    <submittedName>
        <fullName evidence="1">DUF2993 domain-containing protein</fullName>
    </submittedName>
</protein>
<dbReference type="RefSeq" id="WP_230868665.1">
    <property type="nucleotide sequence ID" value="NZ_CP046640.1"/>
</dbReference>
<dbReference type="AlphaFoldDB" id="A0A8A7K6K3"/>
<gene>
    <name evidence="1" type="ORF">GM661_02910</name>
</gene>
<name>A0A8A7K6K3_9FIRM</name>
<dbReference type="Pfam" id="PF11209">
    <property type="entry name" value="LmeA"/>
    <property type="match status" value="1"/>
</dbReference>